<evidence type="ECO:0000313" key="3">
    <source>
        <dbReference type="Proteomes" id="UP001444661"/>
    </source>
</evidence>
<comment type="caution">
    <text evidence="2">The sequence shown here is derived from an EMBL/GenBank/DDBJ whole genome shotgun (WGS) entry which is preliminary data.</text>
</comment>
<accession>A0ABR1SC41</accession>
<dbReference type="EMBL" id="JAQQWK010000010">
    <property type="protein sequence ID" value="KAK8029394.1"/>
    <property type="molecule type" value="Genomic_DNA"/>
</dbReference>
<evidence type="ECO:0000256" key="1">
    <source>
        <dbReference type="SAM" id="MobiDB-lite"/>
    </source>
</evidence>
<feature type="compositionally biased region" description="Basic and acidic residues" evidence="1">
    <location>
        <begin position="114"/>
        <end position="143"/>
    </location>
</feature>
<name>A0ABR1SC41_9PEZI</name>
<feature type="compositionally biased region" description="Polar residues" evidence="1">
    <location>
        <begin position="175"/>
        <end position="197"/>
    </location>
</feature>
<feature type="compositionally biased region" description="Basic and acidic residues" evidence="1">
    <location>
        <begin position="240"/>
        <end position="251"/>
    </location>
</feature>
<feature type="compositionally biased region" description="Acidic residues" evidence="1">
    <location>
        <begin position="313"/>
        <end position="327"/>
    </location>
</feature>
<feature type="region of interest" description="Disordered" evidence="1">
    <location>
        <begin position="31"/>
        <end position="202"/>
    </location>
</feature>
<reference evidence="2 3" key="1">
    <citation type="submission" date="2023-01" db="EMBL/GenBank/DDBJ databases">
        <title>Analysis of 21 Apiospora genomes using comparative genomics revels a genus with tremendous synthesis potential of carbohydrate active enzymes and secondary metabolites.</title>
        <authorList>
            <person name="Sorensen T."/>
        </authorList>
    </citation>
    <scope>NUCLEOTIDE SEQUENCE [LARGE SCALE GENOMIC DNA]</scope>
    <source>
        <strain evidence="2 3">CBS 33761</strain>
    </source>
</reference>
<keyword evidence="3" id="KW-1185">Reference proteome</keyword>
<feature type="compositionally biased region" description="Polar residues" evidence="1">
    <location>
        <begin position="67"/>
        <end position="90"/>
    </location>
</feature>
<feature type="compositionally biased region" description="Polar residues" evidence="1">
    <location>
        <begin position="294"/>
        <end position="309"/>
    </location>
</feature>
<feature type="region of interest" description="Disordered" evidence="1">
    <location>
        <begin position="215"/>
        <end position="339"/>
    </location>
</feature>
<evidence type="ECO:0000313" key="2">
    <source>
        <dbReference type="EMBL" id="KAK8029394.1"/>
    </source>
</evidence>
<proteinExistence type="predicted"/>
<feature type="region of interest" description="Disordered" evidence="1">
    <location>
        <begin position="1"/>
        <end position="20"/>
    </location>
</feature>
<gene>
    <name evidence="2" type="ORF">PG993_010685</name>
</gene>
<feature type="compositionally biased region" description="Polar residues" evidence="1">
    <location>
        <begin position="252"/>
        <end position="268"/>
    </location>
</feature>
<dbReference type="Proteomes" id="UP001444661">
    <property type="component" value="Unassembled WGS sequence"/>
</dbReference>
<feature type="compositionally biased region" description="Basic and acidic residues" evidence="1">
    <location>
        <begin position="153"/>
        <end position="163"/>
    </location>
</feature>
<protein>
    <submittedName>
        <fullName evidence="2">Uncharacterized protein</fullName>
    </submittedName>
</protein>
<sequence>MPTIVEPSTFDAQTAPPMDLDMSEVQGDKITYPESSNIINSGLDIPSDLPGREIATPTPQKPKRLLTPQQPQHRPNPSLQVEASQITSKPGTKRRLDSLHSHKVGIRPAVLDGRSNEKRMRLDSVRNKTLHRDGEDTREHEATESQVASVIEDMPHLPSREAVRSVPARRIPQISDHTGTPGANMQQGSILSHTGATSRDPRKGPVAMIQLQWPAPVNGQGGETTEPQGSGQSQNRSHSLARDAMHTKDDNPQPTHRSSTDKLTTSVLNRRAGGFFGGSSLNQLNTTSSSGNQAGISESGTIATIQVQSEYDLFTDESSIDDQEEPAEPMSPTSDDSIL</sequence>
<organism evidence="2 3">
    <name type="scientific">Apiospora rasikravindrae</name>
    <dbReference type="NCBI Taxonomy" id="990691"/>
    <lineage>
        <taxon>Eukaryota</taxon>
        <taxon>Fungi</taxon>
        <taxon>Dikarya</taxon>
        <taxon>Ascomycota</taxon>
        <taxon>Pezizomycotina</taxon>
        <taxon>Sordariomycetes</taxon>
        <taxon>Xylariomycetidae</taxon>
        <taxon>Amphisphaeriales</taxon>
        <taxon>Apiosporaceae</taxon>
        <taxon>Apiospora</taxon>
    </lineage>
</organism>
<feature type="compositionally biased region" description="Polar residues" evidence="1">
    <location>
        <begin position="223"/>
        <end position="238"/>
    </location>
</feature>
<feature type="compositionally biased region" description="Low complexity" evidence="1">
    <location>
        <begin position="278"/>
        <end position="293"/>
    </location>
</feature>